<dbReference type="Proteomes" id="UP000198211">
    <property type="component" value="Unassembled WGS sequence"/>
</dbReference>
<organism evidence="2 3">
    <name type="scientific">Phytophthora megakarya</name>
    <dbReference type="NCBI Taxonomy" id="4795"/>
    <lineage>
        <taxon>Eukaryota</taxon>
        <taxon>Sar</taxon>
        <taxon>Stramenopiles</taxon>
        <taxon>Oomycota</taxon>
        <taxon>Peronosporomycetes</taxon>
        <taxon>Peronosporales</taxon>
        <taxon>Peronosporaceae</taxon>
        <taxon>Phytophthora</taxon>
    </lineage>
</organism>
<keyword evidence="1" id="KW-0812">Transmembrane</keyword>
<feature type="transmembrane region" description="Helical" evidence="1">
    <location>
        <begin position="7"/>
        <end position="28"/>
    </location>
</feature>
<reference evidence="3" key="1">
    <citation type="submission" date="2017-03" db="EMBL/GenBank/DDBJ databases">
        <title>Phytopthora megakarya and P. palmivora, two closely related causual agents of cacao black pod achieved similar genome size and gene model numbers by different mechanisms.</title>
        <authorList>
            <person name="Ali S."/>
            <person name="Shao J."/>
            <person name="Larry D.J."/>
            <person name="Kronmiller B."/>
            <person name="Shen D."/>
            <person name="Strem M.D."/>
            <person name="Melnick R.L."/>
            <person name="Guiltinan M.J."/>
            <person name="Tyler B.M."/>
            <person name="Meinhardt L.W."/>
            <person name="Bailey B.A."/>
        </authorList>
    </citation>
    <scope>NUCLEOTIDE SEQUENCE [LARGE SCALE GENOMIC DNA]</scope>
    <source>
        <strain evidence="3">zdho120</strain>
    </source>
</reference>
<protein>
    <submittedName>
        <fullName evidence="2">Uncharacterized protein</fullName>
    </submittedName>
</protein>
<evidence type="ECO:0000313" key="2">
    <source>
        <dbReference type="EMBL" id="OWZ08705.1"/>
    </source>
</evidence>
<comment type="caution">
    <text evidence="2">The sequence shown here is derived from an EMBL/GenBank/DDBJ whole genome shotgun (WGS) entry which is preliminary data.</text>
</comment>
<keyword evidence="3" id="KW-1185">Reference proteome</keyword>
<accession>A0A225VTR6</accession>
<sequence>MRQNRQTILPVSSFGSGLNSVVQFYLTFDGFFTFFDTVTCPNFRCVCWVHYQILIFTFIWTHLTLDLPYLTPLTTNFFKLDSTTTN</sequence>
<keyword evidence="1" id="KW-0472">Membrane</keyword>
<name>A0A225VTR6_9STRA</name>
<evidence type="ECO:0000313" key="3">
    <source>
        <dbReference type="Proteomes" id="UP000198211"/>
    </source>
</evidence>
<dbReference type="EMBL" id="NBNE01003051">
    <property type="protein sequence ID" value="OWZ08705.1"/>
    <property type="molecule type" value="Genomic_DNA"/>
</dbReference>
<feature type="transmembrane region" description="Helical" evidence="1">
    <location>
        <begin position="48"/>
        <end position="70"/>
    </location>
</feature>
<gene>
    <name evidence="2" type="ORF">PHMEG_00018707</name>
</gene>
<evidence type="ECO:0000256" key="1">
    <source>
        <dbReference type="SAM" id="Phobius"/>
    </source>
</evidence>
<dbReference type="AlphaFoldDB" id="A0A225VTR6"/>
<proteinExistence type="predicted"/>
<keyword evidence="1" id="KW-1133">Transmembrane helix</keyword>